<evidence type="ECO:0000256" key="9">
    <source>
        <dbReference type="RuleBase" id="RU004453"/>
    </source>
</evidence>
<dbReference type="PANTHER" id="PTHR45708:SF60">
    <property type="entry name" value="III CHITINASE, PUTATIVE (AFU_ORTHOLOGUE AFUA_5G03850)-RELATED"/>
    <property type="match status" value="1"/>
</dbReference>
<evidence type="ECO:0000313" key="11">
    <source>
        <dbReference type="EMBL" id="EDR05807.1"/>
    </source>
</evidence>
<proteinExistence type="inferred from homology"/>
<dbReference type="PANTHER" id="PTHR45708">
    <property type="entry name" value="ENDOCHITINASE"/>
    <property type="match status" value="1"/>
</dbReference>
<keyword evidence="7" id="KW-0624">Polysaccharide degradation</keyword>
<comment type="similarity">
    <text evidence="9">Belongs to the glycosyl hydrolase 18 family.</text>
</comment>
<dbReference type="GO" id="GO:0005576">
    <property type="term" value="C:extracellular region"/>
    <property type="evidence" value="ECO:0007669"/>
    <property type="project" value="TreeGrafter"/>
</dbReference>
<evidence type="ECO:0000256" key="2">
    <source>
        <dbReference type="ARBA" id="ARBA00012729"/>
    </source>
</evidence>
<dbReference type="AlphaFoldDB" id="B0DHX7"/>
<gene>
    <name evidence="11" type="ORF">LACBIDRAFT_236861</name>
</gene>
<dbReference type="GO" id="GO:0008843">
    <property type="term" value="F:endochitinase activity"/>
    <property type="evidence" value="ECO:0007669"/>
    <property type="project" value="UniProtKB-EC"/>
</dbReference>
<dbReference type="InterPro" id="IPR017853">
    <property type="entry name" value="GH"/>
</dbReference>
<evidence type="ECO:0000256" key="8">
    <source>
        <dbReference type="RuleBase" id="RU000489"/>
    </source>
</evidence>
<feature type="domain" description="GH18" evidence="10">
    <location>
        <begin position="9"/>
        <end position="283"/>
    </location>
</feature>
<keyword evidence="6 8" id="KW-0326">Glycosidase</keyword>
<evidence type="ECO:0000256" key="6">
    <source>
        <dbReference type="ARBA" id="ARBA00023295"/>
    </source>
</evidence>
<accession>B0DHX7</accession>
<dbReference type="Gene3D" id="3.20.20.80">
    <property type="entry name" value="Glycosidases"/>
    <property type="match status" value="1"/>
</dbReference>
<dbReference type="InterPro" id="IPR001579">
    <property type="entry name" value="Glyco_hydro_18_chit_AS"/>
</dbReference>
<dbReference type="EMBL" id="DS547111">
    <property type="protein sequence ID" value="EDR05807.1"/>
    <property type="molecule type" value="Genomic_DNA"/>
</dbReference>
<comment type="catalytic activity">
    <reaction evidence="1">
        <text>Random endo-hydrolysis of N-acetyl-beta-D-glucosaminide (1-&gt;4)-beta-linkages in chitin and chitodextrins.</text>
        <dbReference type="EC" id="3.2.1.14"/>
    </reaction>
</comment>
<dbReference type="PROSITE" id="PS01095">
    <property type="entry name" value="GH18_1"/>
    <property type="match status" value="1"/>
</dbReference>
<dbReference type="KEGG" id="lbc:LACBIDRAFT_236861"/>
<dbReference type="Pfam" id="PF00704">
    <property type="entry name" value="Glyco_hydro_18"/>
    <property type="match status" value="1"/>
</dbReference>
<evidence type="ECO:0000256" key="3">
    <source>
        <dbReference type="ARBA" id="ARBA00022801"/>
    </source>
</evidence>
<dbReference type="OrthoDB" id="3012298at2759"/>
<organism evidence="12">
    <name type="scientific">Laccaria bicolor (strain S238N-H82 / ATCC MYA-4686)</name>
    <name type="common">Bicoloured deceiver</name>
    <name type="synonym">Laccaria laccata var. bicolor</name>
    <dbReference type="NCBI Taxonomy" id="486041"/>
    <lineage>
        <taxon>Eukaryota</taxon>
        <taxon>Fungi</taxon>
        <taxon>Dikarya</taxon>
        <taxon>Basidiomycota</taxon>
        <taxon>Agaricomycotina</taxon>
        <taxon>Agaricomycetes</taxon>
        <taxon>Agaricomycetidae</taxon>
        <taxon>Agaricales</taxon>
        <taxon>Agaricineae</taxon>
        <taxon>Hydnangiaceae</taxon>
        <taxon>Laccaria</taxon>
    </lineage>
</organism>
<evidence type="ECO:0000313" key="12">
    <source>
        <dbReference type="Proteomes" id="UP000001194"/>
    </source>
</evidence>
<dbReference type="InParanoid" id="B0DHX7"/>
<dbReference type="CDD" id="cd06546">
    <property type="entry name" value="GH18_CTS3_chitinase"/>
    <property type="match status" value="1"/>
</dbReference>
<reference evidence="11 12" key="1">
    <citation type="journal article" date="2008" name="Nature">
        <title>The genome of Laccaria bicolor provides insights into mycorrhizal symbiosis.</title>
        <authorList>
            <person name="Martin F."/>
            <person name="Aerts A."/>
            <person name="Ahren D."/>
            <person name="Brun A."/>
            <person name="Danchin E.G.J."/>
            <person name="Duchaussoy F."/>
            <person name="Gibon J."/>
            <person name="Kohler A."/>
            <person name="Lindquist E."/>
            <person name="Pereda V."/>
            <person name="Salamov A."/>
            <person name="Shapiro H.J."/>
            <person name="Wuyts J."/>
            <person name="Blaudez D."/>
            <person name="Buee M."/>
            <person name="Brokstein P."/>
            <person name="Canbaeck B."/>
            <person name="Cohen D."/>
            <person name="Courty P.E."/>
            <person name="Coutinho P.M."/>
            <person name="Delaruelle C."/>
            <person name="Detter J.C."/>
            <person name="Deveau A."/>
            <person name="DiFazio S."/>
            <person name="Duplessis S."/>
            <person name="Fraissinet-Tachet L."/>
            <person name="Lucic E."/>
            <person name="Frey-Klett P."/>
            <person name="Fourrey C."/>
            <person name="Feussner I."/>
            <person name="Gay G."/>
            <person name="Grimwood J."/>
            <person name="Hoegger P.J."/>
            <person name="Jain P."/>
            <person name="Kilaru S."/>
            <person name="Labbe J."/>
            <person name="Lin Y.C."/>
            <person name="Legue V."/>
            <person name="Le Tacon F."/>
            <person name="Marmeisse R."/>
            <person name="Melayah D."/>
            <person name="Montanini B."/>
            <person name="Muratet M."/>
            <person name="Nehls U."/>
            <person name="Niculita-Hirzel H."/>
            <person name="Oudot-Le Secq M.P."/>
            <person name="Peter M."/>
            <person name="Quesneville H."/>
            <person name="Rajashekar B."/>
            <person name="Reich M."/>
            <person name="Rouhier N."/>
            <person name="Schmutz J."/>
            <person name="Yin T."/>
            <person name="Chalot M."/>
            <person name="Henrissat B."/>
            <person name="Kuees U."/>
            <person name="Lucas S."/>
            <person name="Van de Peer Y."/>
            <person name="Podila G.K."/>
            <person name="Polle A."/>
            <person name="Pukkila P.J."/>
            <person name="Richardson P.M."/>
            <person name="Rouze P."/>
            <person name="Sanders I.R."/>
            <person name="Stajich J.E."/>
            <person name="Tunlid A."/>
            <person name="Tuskan G."/>
            <person name="Grigoriev I.V."/>
        </authorList>
    </citation>
    <scope>NUCLEOTIDE SEQUENCE [LARGE SCALE GENOMIC DNA]</scope>
    <source>
        <strain evidence="12">S238N-H82 / ATCC MYA-4686</strain>
    </source>
</reference>
<keyword evidence="5" id="KW-0119">Carbohydrate metabolism</keyword>
<dbReference type="EC" id="3.2.1.14" evidence="2"/>
<evidence type="ECO:0000256" key="4">
    <source>
        <dbReference type="ARBA" id="ARBA00023024"/>
    </source>
</evidence>
<keyword evidence="3 8" id="KW-0378">Hydrolase</keyword>
<keyword evidence="12" id="KW-1185">Reference proteome</keyword>
<dbReference type="GO" id="GO:0000272">
    <property type="term" value="P:polysaccharide catabolic process"/>
    <property type="evidence" value="ECO:0007669"/>
    <property type="project" value="UniProtKB-KW"/>
</dbReference>
<name>B0DHX7_LACBS</name>
<evidence type="ECO:0000256" key="1">
    <source>
        <dbReference type="ARBA" id="ARBA00000822"/>
    </source>
</evidence>
<dbReference type="GO" id="GO:0006032">
    <property type="term" value="P:chitin catabolic process"/>
    <property type="evidence" value="ECO:0007669"/>
    <property type="project" value="UniProtKB-KW"/>
</dbReference>
<keyword evidence="4" id="KW-0146">Chitin degradation</keyword>
<sequence length="315" mass="34626">MPPAPSTLNRVVAYYQTQYHGGKYYSPTPLTPVVTHLIVAAFHLFADKDGNKLIHLNDVSPEDSTFTQMWADVAQMQESGVKVMGMLGGAAAGSYANLASDFDDYYQLLSTCITNHGLDGFDLDIEEPDSLANIVKLIQKLRSDFGEDFIITLAPVASALKGGKDPFSGITYSDLEKNYGDSIDWYNTQFYSGFGSMKDTTDYDAIVTGCPLDPSRLVAGILTNKDNGNGWVELDTVKSTVQQLLQQYSRFGGIAGWEYFNSEPDPNKPWTWATVMKVAMVNWKEVLALKSSDATSESSTTQSVTDVSDAQHHFN</sequence>
<dbReference type="Proteomes" id="UP000001194">
    <property type="component" value="Unassembled WGS sequence"/>
</dbReference>
<evidence type="ECO:0000259" key="10">
    <source>
        <dbReference type="PROSITE" id="PS51910"/>
    </source>
</evidence>
<dbReference type="PROSITE" id="PS51910">
    <property type="entry name" value="GH18_2"/>
    <property type="match status" value="1"/>
</dbReference>
<dbReference type="SUPFAM" id="SSF51445">
    <property type="entry name" value="(Trans)glycosidases"/>
    <property type="match status" value="1"/>
</dbReference>
<dbReference type="GeneID" id="6079077"/>
<protein>
    <recommendedName>
        <fullName evidence="2">chitinase</fullName>
        <ecNumber evidence="2">3.2.1.14</ecNumber>
    </recommendedName>
</protein>
<evidence type="ECO:0000256" key="7">
    <source>
        <dbReference type="ARBA" id="ARBA00023326"/>
    </source>
</evidence>
<evidence type="ECO:0000256" key="5">
    <source>
        <dbReference type="ARBA" id="ARBA00023277"/>
    </source>
</evidence>
<dbReference type="InterPro" id="IPR050542">
    <property type="entry name" value="Glycosyl_Hydrlase18_Chitinase"/>
</dbReference>
<dbReference type="InterPro" id="IPR001223">
    <property type="entry name" value="Glyco_hydro18_cat"/>
</dbReference>
<dbReference type="HOGENOM" id="CLU_060983_1_0_1"/>
<dbReference type="RefSeq" id="XP_001883483.1">
    <property type="nucleotide sequence ID" value="XM_001883448.1"/>
</dbReference>